<feature type="region of interest" description="Disordered" evidence="1">
    <location>
        <begin position="1"/>
        <end position="38"/>
    </location>
</feature>
<comment type="caution">
    <text evidence="2">The sequence shown here is derived from an EMBL/GenBank/DDBJ whole genome shotgun (WGS) entry which is preliminary data.</text>
</comment>
<evidence type="ECO:0000313" key="3">
    <source>
        <dbReference type="Proteomes" id="UP000749646"/>
    </source>
</evidence>
<evidence type="ECO:0000256" key="1">
    <source>
        <dbReference type="SAM" id="MobiDB-lite"/>
    </source>
</evidence>
<sequence length="51" mass="5449">MTDGWSGDQAISPTSSMMDYLNEPSGHSGAPSPRIMDDNNLFTMNANIEGS</sequence>
<feature type="non-terminal residue" evidence="2">
    <location>
        <position position="51"/>
    </location>
</feature>
<reference evidence="2" key="1">
    <citation type="journal article" date="2020" name="Fungal Divers.">
        <title>Resolving the Mortierellaceae phylogeny through synthesis of multi-gene phylogenetics and phylogenomics.</title>
        <authorList>
            <person name="Vandepol N."/>
            <person name="Liber J."/>
            <person name="Desiro A."/>
            <person name="Na H."/>
            <person name="Kennedy M."/>
            <person name="Barry K."/>
            <person name="Grigoriev I.V."/>
            <person name="Miller A.N."/>
            <person name="O'Donnell K."/>
            <person name="Stajich J.E."/>
            <person name="Bonito G."/>
        </authorList>
    </citation>
    <scope>NUCLEOTIDE SEQUENCE</scope>
    <source>
        <strain evidence="2">MES-2147</strain>
    </source>
</reference>
<dbReference type="AlphaFoldDB" id="A0A9P6JFI9"/>
<gene>
    <name evidence="2" type="ORF">BGZ65_012063</name>
</gene>
<evidence type="ECO:0000313" key="2">
    <source>
        <dbReference type="EMBL" id="KAF9969298.1"/>
    </source>
</evidence>
<keyword evidence="3" id="KW-1185">Reference proteome</keyword>
<proteinExistence type="predicted"/>
<dbReference type="Proteomes" id="UP000749646">
    <property type="component" value="Unassembled WGS sequence"/>
</dbReference>
<dbReference type="EMBL" id="JAAAHW010005264">
    <property type="protein sequence ID" value="KAF9969298.1"/>
    <property type="molecule type" value="Genomic_DNA"/>
</dbReference>
<organism evidence="2 3">
    <name type="scientific">Modicella reniformis</name>
    <dbReference type="NCBI Taxonomy" id="1440133"/>
    <lineage>
        <taxon>Eukaryota</taxon>
        <taxon>Fungi</taxon>
        <taxon>Fungi incertae sedis</taxon>
        <taxon>Mucoromycota</taxon>
        <taxon>Mortierellomycotina</taxon>
        <taxon>Mortierellomycetes</taxon>
        <taxon>Mortierellales</taxon>
        <taxon>Mortierellaceae</taxon>
        <taxon>Modicella</taxon>
    </lineage>
</organism>
<name>A0A9P6JFI9_9FUNG</name>
<protein>
    <submittedName>
        <fullName evidence="2">Uncharacterized protein</fullName>
    </submittedName>
</protein>
<accession>A0A9P6JFI9</accession>